<accession>D7KQ84</accession>
<dbReference type="GO" id="GO:0005777">
    <property type="term" value="C:peroxisome"/>
    <property type="evidence" value="ECO:0007669"/>
    <property type="project" value="InterPro"/>
</dbReference>
<dbReference type="InterPro" id="IPR024768">
    <property type="entry name" value="Marf1"/>
</dbReference>
<name>D7KQ84_ARALL</name>
<evidence type="ECO:0000313" key="2">
    <source>
        <dbReference type="EMBL" id="EFH68329.1"/>
    </source>
</evidence>
<dbReference type="Proteomes" id="UP000008694">
    <property type="component" value="Unassembled WGS sequence"/>
</dbReference>
<dbReference type="AlphaFoldDB" id="D7KQ84"/>
<reference evidence="3" key="1">
    <citation type="journal article" date="2011" name="Nat. Genet.">
        <title>The Arabidopsis lyrata genome sequence and the basis of rapid genome size change.</title>
        <authorList>
            <person name="Hu T.T."/>
            <person name="Pattyn P."/>
            <person name="Bakker E.G."/>
            <person name="Cao J."/>
            <person name="Cheng J.-F."/>
            <person name="Clark R.M."/>
            <person name="Fahlgren N."/>
            <person name="Fawcett J.A."/>
            <person name="Grimwood J."/>
            <person name="Gundlach H."/>
            <person name="Haberer G."/>
            <person name="Hollister J.D."/>
            <person name="Ossowski S."/>
            <person name="Ottilar R.P."/>
            <person name="Salamov A.A."/>
            <person name="Schneeberger K."/>
            <person name="Spannagl M."/>
            <person name="Wang X."/>
            <person name="Yang L."/>
            <person name="Nasrallah M.E."/>
            <person name="Bergelson J."/>
            <person name="Carrington J.C."/>
            <person name="Gaut B.S."/>
            <person name="Schmutz J."/>
            <person name="Mayer K.F.X."/>
            <person name="Van de Peer Y."/>
            <person name="Grigoriev I.V."/>
            <person name="Nordborg M."/>
            <person name="Weigel D."/>
            <person name="Guo Y.-L."/>
        </authorList>
    </citation>
    <scope>NUCLEOTIDE SEQUENCE [LARGE SCALE GENOMIC DNA]</scope>
    <source>
        <strain evidence="3">cv. MN47</strain>
    </source>
</reference>
<sequence>MKAKAVGEAEAKAVTRVWWDINRCPVPSDVDVRRVGPCIKRALEKLGYSGPLTITAGGILTDVPHDFLRQVHSSGIALHHVPTVSETDISGLGWAVLKWTWYNQPPANLMLISYEPIFLGTLGKLGGIGYNIVRSILPDDLEQAASSASASSSAGCFLWESLLASFTSSRNTTVT</sequence>
<organism evidence="3">
    <name type="scientific">Arabidopsis lyrata subsp. lyrata</name>
    <name type="common">Lyre-leaved rock-cress</name>
    <dbReference type="NCBI Taxonomy" id="81972"/>
    <lineage>
        <taxon>Eukaryota</taxon>
        <taxon>Viridiplantae</taxon>
        <taxon>Streptophyta</taxon>
        <taxon>Embryophyta</taxon>
        <taxon>Tracheophyta</taxon>
        <taxon>Spermatophyta</taxon>
        <taxon>Magnoliopsida</taxon>
        <taxon>eudicotyledons</taxon>
        <taxon>Gunneridae</taxon>
        <taxon>Pentapetalae</taxon>
        <taxon>rosids</taxon>
        <taxon>malvids</taxon>
        <taxon>Brassicales</taxon>
        <taxon>Brassicaceae</taxon>
        <taxon>Camelineae</taxon>
        <taxon>Arabidopsis</taxon>
    </lineage>
</organism>
<feature type="domain" description="NYN" evidence="1">
    <location>
        <begin position="16"/>
        <end position="134"/>
    </location>
</feature>
<dbReference type="PANTHER" id="PTHR14379:SF19">
    <property type="entry name" value="ENDONUCLEASE OR GLYCOSYL HYDROLASE-RELATED"/>
    <property type="match status" value="1"/>
</dbReference>
<dbReference type="EMBL" id="GL348713">
    <property type="protein sequence ID" value="EFH68329.1"/>
    <property type="molecule type" value="Genomic_DNA"/>
</dbReference>
<dbReference type="HOGENOM" id="CLU_087414_2_1_1"/>
<dbReference type="InterPro" id="IPR021139">
    <property type="entry name" value="NYN"/>
</dbReference>
<dbReference type="GO" id="GO:0004540">
    <property type="term" value="F:RNA nuclease activity"/>
    <property type="evidence" value="ECO:0007669"/>
    <property type="project" value="InterPro"/>
</dbReference>
<dbReference type="Gramene" id="scaffold_100113.1">
    <property type="protein sequence ID" value="scaffold_100113.1"/>
    <property type="gene ID" value="scaffold_100113.1"/>
</dbReference>
<dbReference type="GO" id="GO:0010468">
    <property type="term" value="P:regulation of gene expression"/>
    <property type="evidence" value="ECO:0007669"/>
    <property type="project" value="InterPro"/>
</dbReference>
<evidence type="ECO:0000259" key="1">
    <source>
        <dbReference type="Pfam" id="PF01936"/>
    </source>
</evidence>
<protein>
    <recommendedName>
        <fullName evidence="1">NYN domain-containing protein</fullName>
    </recommendedName>
</protein>
<dbReference type="CDD" id="cd10910">
    <property type="entry name" value="PIN_limkain_b1_N_like"/>
    <property type="match status" value="1"/>
</dbReference>
<dbReference type="Pfam" id="PF01936">
    <property type="entry name" value="NYN"/>
    <property type="match status" value="1"/>
</dbReference>
<gene>
    <name evidence="2" type="ORF">ARALYDRAFT_887319</name>
</gene>
<keyword evidence="3" id="KW-1185">Reference proteome</keyword>
<proteinExistence type="predicted"/>
<dbReference type="STRING" id="81972.D7KQ84"/>
<dbReference type="PANTHER" id="PTHR14379">
    <property type="entry name" value="LIMKAIN B LKAP"/>
    <property type="match status" value="1"/>
</dbReference>
<evidence type="ECO:0000313" key="3">
    <source>
        <dbReference type="Proteomes" id="UP000008694"/>
    </source>
</evidence>